<evidence type="ECO:0000313" key="2">
    <source>
        <dbReference type="EMBL" id="APD75592.1"/>
    </source>
</evidence>
<name>A0A1J0RCV0_9TRYP</name>
<organism evidence="2">
    <name type="scientific">Trypanosoma brucei</name>
    <dbReference type="NCBI Taxonomy" id="5691"/>
    <lineage>
        <taxon>Eukaryota</taxon>
        <taxon>Discoba</taxon>
        <taxon>Euglenozoa</taxon>
        <taxon>Kinetoplastea</taxon>
        <taxon>Metakinetoplastina</taxon>
        <taxon>Trypanosomatida</taxon>
        <taxon>Trypanosomatidae</taxon>
        <taxon>Trypanosoma</taxon>
    </lineage>
</organism>
<dbReference type="VEuPathDB" id="TriTrypDB:Tb427_000335800"/>
<feature type="region of interest" description="Disordered" evidence="1">
    <location>
        <begin position="1"/>
        <end position="67"/>
    </location>
</feature>
<feature type="compositionally biased region" description="Polar residues" evidence="1">
    <location>
        <begin position="1"/>
        <end position="31"/>
    </location>
</feature>
<protein>
    <submittedName>
        <fullName evidence="2">Variant surface glycoprotein 1125.5523</fullName>
    </submittedName>
</protein>
<feature type="region of interest" description="Disordered" evidence="1">
    <location>
        <begin position="237"/>
        <end position="261"/>
    </location>
</feature>
<dbReference type="AlphaFoldDB" id="A0A1J0RCV0"/>
<proteinExistence type="predicted"/>
<dbReference type="EMBL" id="KX701636">
    <property type="protein sequence ID" value="APD75592.1"/>
    <property type="molecule type" value="Genomic_DNA"/>
</dbReference>
<evidence type="ECO:0000256" key="1">
    <source>
        <dbReference type="SAM" id="MobiDB-lite"/>
    </source>
</evidence>
<accession>A0A1J0RCV0</accession>
<sequence>MQSSRTRQSRGQNASPGKQQTDQHSVGSRRNTAADKPNTFAANEMRHQTKGKKPAMDERSPSSWLLRRNAARPDFVFHEQRQNLGKQSVTKTQIKDDAAGACRCPTDDDIQKTTIQTDKQVRAAICKGDDILDTEAGKLDQLSQADIKTKTPLKEATKAMFDLSTDDEDAYNKLITKLYTGDEKNLKTFITNPGKQTTQYEVGKSKESKALNELEKEANFAPGLGHLTKTDYRNRNAKAKPDTQKVIAEEKTEENKGEKKTTGVNCYTYDSLEKCNAVQGTATQGNKVPCG</sequence>
<reference evidence="2" key="1">
    <citation type="submission" date="2016-08" db="EMBL/GenBank/DDBJ databases">
        <title>VSG repertoire of Trypanosoma brucei EATRO 1125.</title>
        <authorList>
            <person name="Cross G.A."/>
        </authorList>
    </citation>
    <scope>NUCLEOTIDE SEQUENCE</scope>
    <source>
        <strain evidence="2">EATRO 1125</strain>
    </source>
</reference>